<sequence length="78" mass="9311">MLESVYQQMKHHYKEHGTMDCLFEPVEEVEDKTIKPYLTKVYRDYQNAKKKEQAREQANGERTPHIFIEPTQIIALTN</sequence>
<accession>A0A9N9DF14</accession>
<keyword evidence="2" id="KW-1185">Reference proteome</keyword>
<evidence type="ECO:0000313" key="1">
    <source>
        <dbReference type="EMBL" id="CAG8633176.1"/>
    </source>
</evidence>
<dbReference type="EMBL" id="CAJVPL010003460">
    <property type="protein sequence ID" value="CAG8633176.1"/>
    <property type="molecule type" value="Genomic_DNA"/>
</dbReference>
<dbReference type="Proteomes" id="UP000789831">
    <property type="component" value="Unassembled WGS sequence"/>
</dbReference>
<evidence type="ECO:0000313" key="2">
    <source>
        <dbReference type="Proteomes" id="UP000789831"/>
    </source>
</evidence>
<reference evidence="1" key="1">
    <citation type="submission" date="2021-06" db="EMBL/GenBank/DDBJ databases">
        <authorList>
            <person name="Kallberg Y."/>
            <person name="Tangrot J."/>
            <person name="Rosling A."/>
        </authorList>
    </citation>
    <scope>NUCLEOTIDE SEQUENCE</scope>
    <source>
        <strain evidence="1">MT106</strain>
    </source>
</reference>
<organism evidence="1 2">
    <name type="scientific">Ambispora gerdemannii</name>
    <dbReference type="NCBI Taxonomy" id="144530"/>
    <lineage>
        <taxon>Eukaryota</taxon>
        <taxon>Fungi</taxon>
        <taxon>Fungi incertae sedis</taxon>
        <taxon>Mucoromycota</taxon>
        <taxon>Glomeromycotina</taxon>
        <taxon>Glomeromycetes</taxon>
        <taxon>Archaeosporales</taxon>
        <taxon>Ambisporaceae</taxon>
        <taxon>Ambispora</taxon>
    </lineage>
</organism>
<name>A0A9N9DF14_9GLOM</name>
<proteinExistence type="predicted"/>
<protein>
    <submittedName>
        <fullName evidence="1">12848_t:CDS:1</fullName>
    </submittedName>
</protein>
<dbReference type="AlphaFoldDB" id="A0A9N9DF14"/>
<comment type="caution">
    <text evidence="1">The sequence shown here is derived from an EMBL/GenBank/DDBJ whole genome shotgun (WGS) entry which is preliminary data.</text>
</comment>
<gene>
    <name evidence="1" type="ORF">AGERDE_LOCUS10623</name>
</gene>